<proteinExistence type="predicted"/>
<evidence type="ECO:0000256" key="3">
    <source>
        <dbReference type="ARBA" id="ARBA00023002"/>
    </source>
</evidence>
<evidence type="ECO:0000256" key="2">
    <source>
        <dbReference type="ARBA" id="ARBA00022827"/>
    </source>
</evidence>
<dbReference type="InterPro" id="IPR051312">
    <property type="entry name" value="Diverse_Substr_Oxidored"/>
</dbReference>
<evidence type="ECO:0000313" key="6">
    <source>
        <dbReference type="Proteomes" id="UP000187465"/>
    </source>
</evidence>
<evidence type="ECO:0000256" key="1">
    <source>
        <dbReference type="ARBA" id="ARBA00022630"/>
    </source>
</evidence>
<dbReference type="Pfam" id="PF00941">
    <property type="entry name" value="FAD_binding_5"/>
    <property type="match status" value="1"/>
</dbReference>
<gene>
    <name evidence="5" type="ORF">BJP51_19370</name>
</gene>
<evidence type="ECO:0000259" key="4">
    <source>
        <dbReference type="PROSITE" id="PS51387"/>
    </source>
</evidence>
<sequence>MGVLREEDGRLPDVIQPRSLHEAWERKTAFGDSARYVAGGTLLRTGWENGTTHMPKQLIDLRQITNLGDITLTEFHLSLGALVPLSQCRSNEHLQAVAPALQEAARCIAAPSVRNLATLGGNIASGFGDILPALLVYDAELISFDGKFMTALPLIEWLNNHWSGIKPAADLVAEIRISPTRLESPLTDRLEIFRKVGRREAFTPSLVTVAISASIDEEHRFREVRIAAGGGSGRPQRLSRAEVMLEGVRYTDELLASLYEGVENSFETYSDSFATELYKKKTAGNLVVSELWKAMNIRSLEVNNPTKGERENAAE</sequence>
<accession>A0A1R0X9B0</accession>
<dbReference type="PANTHER" id="PTHR42659">
    <property type="entry name" value="XANTHINE DEHYDROGENASE SUBUNIT C-RELATED"/>
    <property type="match status" value="1"/>
</dbReference>
<dbReference type="Pfam" id="PF03450">
    <property type="entry name" value="CO_deh_flav_C"/>
    <property type="match status" value="1"/>
</dbReference>
<protein>
    <recommendedName>
        <fullName evidence="4">FAD-binding PCMH-type domain-containing protein</fullName>
    </recommendedName>
</protein>
<keyword evidence="3" id="KW-0560">Oxidoreductase</keyword>
<evidence type="ECO:0000313" key="5">
    <source>
        <dbReference type="EMBL" id="OMD31401.1"/>
    </source>
</evidence>
<name>A0A1R0X9B0_9BACL</name>
<dbReference type="InterPro" id="IPR016169">
    <property type="entry name" value="FAD-bd_PCMH_sub2"/>
</dbReference>
<keyword evidence="1" id="KW-0285">Flavoprotein</keyword>
<dbReference type="SMART" id="SM01092">
    <property type="entry name" value="CO_deh_flav_C"/>
    <property type="match status" value="1"/>
</dbReference>
<keyword evidence="2" id="KW-0274">FAD</keyword>
<dbReference type="InterPro" id="IPR036683">
    <property type="entry name" value="CO_DH_flav_C_dom_sf"/>
</dbReference>
<dbReference type="SUPFAM" id="SSF56176">
    <property type="entry name" value="FAD-binding/transporter-associated domain-like"/>
    <property type="match status" value="1"/>
</dbReference>
<dbReference type="Proteomes" id="UP000187465">
    <property type="component" value="Unassembled WGS sequence"/>
</dbReference>
<dbReference type="PANTHER" id="PTHR42659:SF2">
    <property type="entry name" value="XANTHINE DEHYDROGENASE SUBUNIT C-RELATED"/>
    <property type="match status" value="1"/>
</dbReference>
<reference evidence="5 6" key="1">
    <citation type="submission" date="2016-10" db="EMBL/GenBank/DDBJ databases">
        <title>Paenibacillus species isolates.</title>
        <authorList>
            <person name="Beno S.M."/>
        </authorList>
    </citation>
    <scope>NUCLEOTIDE SEQUENCE [LARGE SCALE GENOMIC DNA]</scope>
    <source>
        <strain evidence="5 6">FSL H7-0604</strain>
    </source>
</reference>
<dbReference type="AlphaFoldDB" id="A0A1R0X9B0"/>
<dbReference type="InterPro" id="IPR005107">
    <property type="entry name" value="CO_DH_flav_C"/>
</dbReference>
<dbReference type="PROSITE" id="PS51387">
    <property type="entry name" value="FAD_PCMH"/>
    <property type="match status" value="1"/>
</dbReference>
<dbReference type="Gene3D" id="3.30.390.50">
    <property type="entry name" value="CO dehydrogenase flavoprotein, C-terminal domain"/>
    <property type="match status" value="1"/>
</dbReference>
<dbReference type="Gene3D" id="3.30.465.10">
    <property type="match status" value="1"/>
</dbReference>
<comment type="caution">
    <text evidence="5">The sequence shown here is derived from an EMBL/GenBank/DDBJ whole genome shotgun (WGS) entry which is preliminary data.</text>
</comment>
<feature type="domain" description="FAD-binding PCMH-type" evidence="4">
    <location>
        <begin position="7"/>
        <end position="182"/>
    </location>
</feature>
<dbReference type="RefSeq" id="WP_036680030.1">
    <property type="nucleotide sequence ID" value="NZ_MKQP01000022.1"/>
</dbReference>
<dbReference type="SUPFAM" id="SSF55447">
    <property type="entry name" value="CO dehydrogenase flavoprotein C-terminal domain-like"/>
    <property type="match status" value="1"/>
</dbReference>
<dbReference type="GO" id="GO:0016491">
    <property type="term" value="F:oxidoreductase activity"/>
    <property type="evidence" value="ECO:0007669"/>
    <property type="project" value="UniProtKB-KW"/>
</dbReference>
<dbReference type="GO" id="GO:0071949">
    <property type="term" value="F:FAD binding"/>
    <property type="evidence" value="ECO:0007669"/>
    <property type="project" value="InterPro"/>
</dbReference>
<dbReference type="InterPro" id="IPR016166">
    <property type="entry name" value="FAD-bd_PCMH"/>
</dbReference>
<organism evidence="5 6">
    <name type="scientific">Paenibacillus odorifer</name>
    <dbReference type="NCBI Taxonomy" id="189426"/>
    <lineage>
        <taxon>Bacteria</taxon>
        <taxon>Bacillati</taxon>
        <taxon>Bacillota</taxon>
        <taxon>Bacilli</taxon>
        <taxon>Bacillales</taxon>
        <taxon>Paenibacillaceae</taxon>
        <taxon>Paenibacillus</taxon>
    </lineage>
</organism>
<dbReference type="EMBL" id="MKQP01000022">
    <property type="protein sequence ID" value="OMD31401.1"/>
    <property type="molecule type" value="Genomic_DNA"/>
</dbReference>
<dbReference type="InterPro" id="IPR002346">
    <property type="entry name" value="Mopterin_DH_FAD-bd"/>
</dbReference>
<dbReference type="InterPro" id="IPR036318">
    <property type="entry name" value="FAD-bd_PCMH-like_sf"/>
</dbReference>